<evidence type="ECO:0000313" key="3">
    <source>
        <dbReference type="Proteomes" id="UP000215914"/>
    </source>
</evidence>
<dbReference type="Gramene" id="mRNA:HanXRQr2_Chr17g0799101">
    <property type="protein sequence ID" value="CDS:HanXRQr2_Chr17g0799101.1"/>
    <property type="gene ID" value="HanXRQr2_Chr17g0799101"/>
</dbReference>
<dbReference type="PANTHER" id="PTHR33095:SF123">
    <property type="entry name" value="HMG BOX DOMAIN-CONTAINING PROTEIN"/>
    <property type="match status" value="1"/>
</dbReference>
<feature type="region of interest" description="Disordered" evidence="1">
    <location>
        <begin position="84"/>
        <end position="105"/>
    </location>
</feature>
<name>A0A9K3GTR6_HELAN</name>
<feature type="region of interest" description="Disordered" evidence="1">
    <location>
        <begin position="127"/>
        <end position="147"/>
    </location>
</feature>
<dbReference type="OrthoDB" id="1111059at2759"/>
<comment type="caution">
    <text evidence="2">The sequence shown here is derived from an EMBL/GenBank/DDBJ whole genome shotgun (WGS) entry which is preliminary data.</text>
</comment>
<evidence type="ECO:0000256" key="1">
    <source>
        <dbReference type="SAM" id="MobiDB-lite"/>
    </source>
</evidence>
<dbReference type="EMBL" id="MNCJ02000332">
    <property type="protein sequence ID" value="KAF5755125.1"/>
    <property type="molecule type" value="Genomic_DNA"/>
</dbReference>
<dbReference type="Pfam" id="PF07816">
    <property type="entry name" value="DUF1645"/>
    <property type="match status" value="1"/>
</dbReference>
<dbReference type="PANTHER" id="PTHR33095">
    <property type="entry name" value="OS07G0619500 PROTEIN"/>
    <property type="match status" value="1"/>
</dbReference>
<evidence type="ECO:0000313" key="2">
    <source>
        <dbReference type="EMBL" id="KAF5755125.1"/>
    </source>
</evidence>
<proteinExistence type="predicted"/>
<sequence length="186" mass="21801">MEETEFAPSFSCYSNDNITSRAVAKAIHEEEVARLHENGDIYDDDFEFSLVLSDEESDSQAWTAFNCDITGSLGKLFISEQEDSSSYTSSETDESDSPRKCKKSRSFGSESKRWIFRYLLRRSNSERKEPMVKEDNPKQKRNSGRRWATHERFYVQRRAENEVEKRRSYLPYRKDLVNGMGKMLPF</sequence>
<dbReference type="AlphaFoldDB" id="A0A9K3GTR6"/>
<dbReference type="InterPro" id="IPR012442">
    <property type="entry name" value="DUF1645_plant"/>
</dbReference>
<protein>
    <submittedName>
        <fullName evidence="2">Uncharacterized protein</fullName>
    </submittedName>
</protein>
<reference evidence="2" key="1">
    <citation type="journal article" date="2017" name="Nature">
        <title>The sunflower genome provides insights into oil metabolism, flowering and Asterid evolution.</title>
        <authorList>
            <person name="Badouin H."/>
            <person name="Gouzy J."/>
            <person name="Grassa C.J."/>
            <person name="Murat F."/>
            <person name="Staton S.E."/>
            <person name="Cottret L."/>
            <person name="Lelandais-Briere C."/>
            <person name="Owens G.L."/>
            <person name="Carrere S."/>
            <person name="Mayjonade B."/>
            <person name="Legrand L."/>
            <person name="Gill N."/>
            <person name="Kane N.C."/>
            <person name="Bowers J.E."/>
            <person name="Hubner S."/>
            <person name="Bellec A."/>
            <person name="Berard A."/>
            <person name="Berges H."/>
            <person name="Blanchet N."/>
            <person name="Boniface M.C."/>
            <person name="Brunel D."/>
            <person name="Catrice O."/>
            <person name="Chaidir N."/>
            <person name="Claudel C."/>
            <person name="Donnadieu C."/>
            <person name="Faraut T."/>
            <person name="Fievet G."/>
            <person name="Helmstetter N."/>
            <person name="King M."/>
            <person name="Knapp S.J."/>
            <person name="Lai Z."/>
            <person name="Le Paslier M.C."/>
            <person name="Lippi Y."/>
            <person name="Lorenzon L."/>
            <person name="Mandel J.R."/>
            <person name="Marage G."/>
            <person name="Marchand G."/>
            <person name="Marquand E."/>
            <person name="Bret-Mestries E."/>
            <person name="Morien E."/>
            <person name="Nambeesan S."/>
            <person name="Nguyen T."/>
            <person name="Pegot-Espagnet P."/>
            <person name="Pouilly N."/>
            <person name="Raftis F."/>
            <person name="Sallet E."/>
            <person name="Schiex T."/>
            <person name="Thomas J."/>
            <person name="Vandecasteele C."/>
            <person name="Vares D."/>
            <person name="Vear F."/>
            <person name="Vautrin S."/>
            <person name="Crespi M."/>
            <person name="Mangin B."/>
            <person name="Burke J.M."/>
            <person name="Salse J."/>
            <person name="Munos S."/>
            <person name="Vincourt P."/>
            <person name="Rieseberg L.H."/>
            <person name="Langlade N.B."/>
        </authorList>
    </citation>
    <scope>NUCLEOTIDE SEQUENCE</scope>
    <source>
        <tissue evidence="2">Leaves</tissue>
    </source>
</reference>
<accession>A0A9K3GTR6</accession>
<dbReference type="Proteomes" id="UP000215914">
    <property type="component" value="Unassembled WGS sequence"/>
</dbReference>
<keyword evidence="3" id="KW-1185">Reference proteome</keyword>
<reference evidence="2" key="2">
    <citation type="submission" date="2020-06" db="EMBL/GenBank/DDBJ databases">
        <title>Helianthus annuus Genome sequencing and assembly Release 2.</title>
        <authorList>
            <person name="Gouzy J."/>
            <person name="Langlade N."/>
            <person name="Munos S."/>
        </authorList>
    </citation>
    <scope>NUCLEOTIDE SEQUENCE</scope>
    <source>
        <tissue evidence="2">Leaves</tissue>
    </source>
</reference>
<gene>
    <name evidence="2" type="ORF">HanXRQr2_Chr17g0799101</name>
</gene>
<feature type="compositionally biased region" description="Basic and acidic residues" evidence="1">
    <location>
        <begin position="127"/>
        <end position="138"/>
    </location>
</feature>
<organism evidence="2 3">
    <name type="scientific">Helianthus annuus</name>
    <name type="common">Common sunflower</name>
    <dbReference type="NCBI Taxonomy" id="4232"/>
    <lineage>
        <taxon>Eukaryota</taxon>
        <taxon>Viridiplantae</taxon>
        <taxon>Streptophyta</taxon>
        <taxon>Embryophyta</taxon>
        <taxon>Tracheophyta</taxon>
        <taxon>Spermatophyta</taxon>
        <taxon>Magnoliopsida</taxon>
        <taxon>eudicotyledons</taxon>
        <taxon>Gunneridae</taxon>
        <taxon>Pentapetalae</taxon>
        <taxon>asterids</taxon>
        <taxon>campanulids</taxon>
        <taxon>Asterales</taxon>
        <taxon>Asteraceae</taxon>
        <taxon>Asteroideae</taxon>
        <taxon>Heliantheae alliance</taxon>
        <taxon>Heliantheae</taxon>
        <taxon>Helianthus</taxon>
    </lineage>
</organism>